<organism evidence="1 2">
    <name type="scientific">Paenibacillus medicaginis</name>
    <dbReference type="NCBI Taxonomy" id="1470560"/>
    <lineage>
        <taxon>Bacteria</taxon>
        <taxon>Bacillati</taxon>
        <taxon>Bacillota</taxon>
        <taxon>Bacilli</taxon>
        <taxon>Bacillales</taxon>
        <taxon>Paenibacillaceae</taxon>
        <taxon>Paenibacillus</taxon>
    </lineage>
</organism>
<dbReference type="InterPro" id="IPR011335">
    <property type="entry name" value="Restrct_endonuc-II-like"/>
</dbReference>
<dbReference type="SUPFAM" id="SSF52980">
    <property type="entry name" value="Restriction endonuclease-like"/>
    <property type="match status" value="1"/>
</dbReference>
<protein>
    <recommendedName>
        <fullName evidence="3">Type I restriction enzyme R protein N-terminal domain-containing protein</fullName>
    </recommendedName>
</protein>
<evidence type="ECO:0000313" key="1">
    <source>
        <dbReference type="EMBL" id="MFB5758894.1"/>
    </source>
</evidence>
<sequence length="191" mass="22286">MATKNAGKEFEEQLEESAKKLNLFFLRIKDVHIPVELRNRIRLSQNKYDCLLYNGEVLFALELKSTASKSVSFDEKIIKQHQIDNLLVADGFKGVKAGFIFNFRDYENKTYFVPIKEFIKYKDIAENQIKEHTYKSKVNKSSISLDICNEIGIEINNYKKKVKYHYHLNDFIVEVIKLKQEGGGLISHETE</sequence>
<dbReference type="Gene3D" id="3.40.1350.10">
    <property type="match status" value="1"/>
</dbReference>
<accession>A0ABV5BUD9</accession>
<gene>
    <name evidence="1" type="ORF">ACE5LO_00665</name>
</gene>
<dbReference type="Proteomes" id="UP001580430">
    <property type="component" value="Unassembled WGS sequence"/>
</dbReference>
<evidence type="ECO:0000313" key="2">
    <source>
        <dbReference type="Proteomes" id="UP001580430"/>
    </source>
</evidence>
<keyword evidence="2" id="KW-1185">Reference proteome</keyword>
<dbReference type="RefSeq" id="WP_375518148.1">
    <property type="nucleotide sequence ID" value="NZ_JBHIRY010000001.1"/>
</dbReference>
<evidence type="ECO:0008006" key="3">
    <source>
        <dbReference type="Google" id="ProtNLM"/>
    </source>
</evidence>
<dbReference type="InterPro" id="IPR011856">
    <property type="entry name" value="tRNA_endonuc-like_dom_sf"/>
</dbReference>
<proteinExistence type="predicted"/>
<dbReference type="EMBL" id="JBHIRY010000001">
    <property type="protein sequence ID" value="MFB5758894.1"/>
    <property type="molecule type" value="Genomic_DNA"/>
</dbReference>
<name>A0ABV5BUD9_9BACL</name>
<comment type="caution">
    <text evidence="1">The sequence shown here is derived from an EMBL/GenBank/DDBJ whole genome shotgun (WGS) entry which is preliminary data.</text>
</comment>
<reference evidence="1 2" key="1">
    <citation type="submission" date="2024-09" db="EMBL/GenBank/DDBJ databases">
        <title>Paenibacillus zeirhizospherea sp. nov., isolated from surface of the maize (Zea mays) roots in a horticulture field, Hungary.</title>
        <authorList>
            <person name="Marton D."/>
            <person name="Farkas M."/>
            <person name="Bedics A."/>
            <person name="Toth E."/>
            <person name="Tancsics A."/>
            <person name="Boka K."/>
            <person name="Marati G."/>
            <person name="Kriszt B."/>
            <person name="Cserhati M."/>
        </authorList>
    </citation>
    <scope>NUCLEOTIDE SEQUENCE [LARGE SCALE GENOMIC DNA]</scope>
    <source>
        <strain evidence="1 2">JCM 18446</strain>
    </source>
</reference>